<sequence length="60" mass="7273">MKALKIFPYFYLFIGLLFIYDGVNKIIQNQEGYDFLWSFVIAAVAIFMFFFRKRSLKKFN</sequence>
<keyword evidence="1" id="KW-1133">Transmembrane helix</keyword>
<keyword evidence="1" id="KW-0472">Membrane</keyword>
<accession>A0A4R7EXL3</accession>
<reference evidence="2 3" key="1">
    <citation type="submission" date="2019-03" db="EMBL/GenBank/DDBJ databases">
        <title>Genomic Encyclopedia of Archaeal and Bacterial Type Strains, Phase II (KMG-II): from individual species to whole genera.</title>
        <authorList>
            <person name="Goeker M."/>
        </authorList>
    </citation>
    <scope>NUCLEOTIDE SEQUENCE [LARGE SCALE GENOMIC DNA]</scope>
    <source>
        <strain evidence="2 3">DSM 28213</strain>
    </source>
</reference>
<dbReference type="OrthoDB" id="1151040at2"/>
<dbReference type="RefSeq" id="WP_133713063.1">
    <property type="nucleotide sequence ID" value="NZ_SOAG01000020.1"/>
</dbReference>
<protein>
    <recommendedName>
        <fullName evidence="4">LPXTG-motif cell wall-anchored protein</fullName>
    </recommendedName>
</protein>
<organism evidence="2 3">
    <name type="scientific">Myroides indicus</name>
    <dbReference type="NCBI Taxonomy" id="1323422"/>
    <lineage>
        <taxon>Bacteria</taxon>
        <taxon>Pseudomonadati</taxon>
        <taxon>Bacteroidota</taxon>
        <taxon>Flavobacteriia</taxon>
        <taxon>Flavobacteriales</taxon>
        <taxon>Flavobacteriaceae</taxon>
        <taxon>Myroides</taxon>
    </lineage>
</organism>
<name>A0A4R7EXL3_9FLAO</name>
<proteinExistence type="predicted"/>
<gene>
    <name evidence="2" type="ORF">C8P70_12049</name>
</gene>
<evidence type="ECO:0008006" key="4">
    <source>
        <dbReference type="Google" id="ProtNLM"/>
    </source>
</evidence>
<feature type="transmembrane region" description="Helical" evidence="1">
    <location>
        <begin position="7"/>
        <end position="23"/>
    </location>
</feature>
<dbReference type="AlphaFoldDB" id="A0A4R7EXL3"/>
<keyword evidence="1" id="KW-0812">Transmembrane</keyword>
<evidence type="ECO:0000256" key="1">
    <source>
        <dbReference type="SAM" id="Phobius"/>
    </source>
</evidence>
<dbReference type="EMBL" id="SOAG01000020">
    <property type="protein sequence ID" value="TDS56552.1"/>
    <property type="molecule type" value="Genomic_DNA"/>
</dbReference>
<evidence type="ECO:0000313" key="2">
    <source>
        <dbReference type="EMBL" id="TDS56552.1"/>
    </source>
</evidence>
<dbReference type="Proteomes" id="UP000295215">
    <property type="component" value="Unassembled WGS sequence"/>
</dbReference>
<evidence type="ECO:0000313" key="3">
    <source>
        <dbReference type="Proteomes" id="UP000295215"/>
    </source>
</evidence>
<feature type="transmembrane region" description="Helical" evidence="1">
    <location>
        <begin position="35"/>
        <end position="51"/>
    </location>
</feature>
<keyword evidence="3" id="KW-1185">Reference proteome</keyword>
<comment type="caution">
    <text evidence="2">The sequence shown here is derived from an EMBL/GenBank/DDBJ whole genome shotgun (WGS) entry which is preliminary data.</text>
</comment>